<gene>
    <name evidence="4" type="primary">CSE4</name>
    <name evidence="4" type="ORF">T10_12588</name>
</gene>
<dbReference type="InterPro" id="IPR007125">
    <property type="entry name" value="H2A/H2B/H3"/>
</dbReference>
<keyword evidence="5" id="KW-1185">Reference proteome</keyword>
<dbReference type="CDD" id="cd22911">
    <property type="entry name" value="HFD_H3"/>
    <property type="match status" value="1"/>
</dbReference>
<dbReference type="GO" id="GO:0003677">
    <property type="term" value="F:DNA binding"/>
    <property type="evidence" value="ECO:0007669"/>
    <property type="project" value="InterPro"/>
</dbReference>
<proteinExistence type="inferred from homology"/>
<feature type="region of interest" description="Disordered" evidence="2">
    <location>
        <begin position="1"/>
        <end position="72"/>
    </location>
</feature>
<dbReference type="SMART" id="SM00428">
    <property type="entry name" value="H3"/>
    <property type="match status" value="1"/>
</dbReference>
<dbReference type="EMBL" id="JYDO01000021">
    <property type="protein sequence ID" value="KRZ77199.1"/>
    <property type="molecule type" value="Genomic_DNA"/>
</dbReference>
<dbReference type="STRING" id="268474.A0A0V1MZW6"/>
<dbReference type="Proteomes" id="UP000054843">
    <property type="component" value="Unassembled WGS sequence"/>
</dbReference>
<evidence type="ECO:0000256" key="2">
    <source>
        <dbReference type="SAM" id="MobiDB-lite"/>
    </source>
</evidence>
<dbReference type="SUPFAM" id="SSF47113">
    <property type="entry name" value="Histone-fold"/>
    <property type="match status" value="1"/>
</dbReference>
<dbReference type="InterPro" id="IPR009072">
    <property type="entry name" value="Histone-fold"/>
</dbReference>
<name>A0A0V1MZW6_9BILA</name>
<dbReference type="GO" id="GO:0000786">
    <property type="term" value="C:nucleosome"/>
    <property type="evidence" value="ECO:0007669"/>
    <property type="project" value="InterPro"/>
</dbReference>
<feature type="compositionally biased region" description="Basic residues" evidence="2">
    <location>
        <begin position="61"/>
        <end position="72"/>
    </location>
</feature>
<sequence>MVRHFGRNVDESSEDGFSSSSLIDDSNEDEEMMEMSNANVNSMPNAIRNESESTDSILPVVRRKKKPKKARKSVKNVYPRNIVAMEIKKLQQTTNLLIPHAPFLRLLKQVLFELNPTADHVQRLAVVALHEALEAFLVHLMEDSYLLTLHAGRVTLMLPDMRLALTLRNRSHYGTGHL</sequence>
<reference evidence="4 5" key="1">
    <citation type="submission" date="2015-01" db="EMBL/GenBank/DDBJ databases">
        <title>Evolution of Trichinella species and genotypes.</title>
        <authorList>
            <person name="Korhonen P.K."/>
            <person name="Edoardo P."/>
            <person name="Giuseppe L.R."/>
            <person name="Gasser R.B."/>
        </authorList>
    </citation>
    <scope>NUCLEOTIDE SEQUENCE [LARGE SCALE GENOMIC DNA]</scope>
    <source>
        <strain evidence="4">ISS1980</strain>
    </source>
</reference>
<dbReference type="PRINTS" id="PR00622">
    <property type="entry name" value="HISTONEH3"/>
</dbReference>
<accession>A0A0V1MZW6</accession>
<dbReference type="Gene3D" id="1.10.20.10">
    <property type="entry name" value="Histone, subunit A"/>
    <property type="match status" value="1"/>
</dbReference>
<dbReference type="Pfam" id="PF00125">
    <property type="entry name" value="Histone"/>
    <property type="match status" value="1"/>
</dbReference>
<comment type="similarity">
    <text evidence="1">Belongs to the histone H3 family.</text>
</comment>
<dbReference type="GO" id="GO:0046982">
    <property type="term" value="F:protein heterodimerization activity"/>
    <property type="evidence" value="ECO:0007669"/>
    <property type="project" value="InterPro"/>
</dbReference>
<evidence type="ECO:0000313" key="5">
    <source>
        <dbReference type="Proteomes" id="UP000054843"/>
    </source>
</evidence>
<evidence type="ECO:0000259" key="3">
    <source>
        <dbReference type="Pfam" id="PF00125"/>
    </source>
</evidence>
<comment type="caution">
    <text evidence="4">The sequence shown here is derived from an EMBL/GenBank/DDBJ whole genome shotgun (WGS) entry which is preliminary data.</text>
</comment>
<feature type="domain" description="Core Histone H2A/H2B/H3" evidence="3">
    <location>
        <begin position="82"/>
        <end position="165"/>
    </location>
</feature>
<dbReference type="InterPro" id="IPR000164">
    <property type="entry name" value="Histone_H3/CENP-A"/>
</dbReference>
<dbReference type="AlphaFoldDB" id="A0A0V1MZW6"/>
<dbReference type="GO" id="GO:0030527">
    <property type="term" value="F:structural constituent of chromatin"/>
    <property type="evidence" value="ECO:0007669"/>
    <property type="project" value="InterPro"/>
</dbReference>
<dbReference type="PANTHER" id="PTHR11426">
    <property type="entry name" value="HISTONE H3"/>
    <property type="match status" value="1"/>
</dbReference>
<protein>
    <submittedName>
        <fullName evidence="4">Histone H3-like centromeric protein CSE4</fullName>
    </submittedName>
</protein>
<evidence type="ECO:0000256" key="1">
    <source>
        <dbReference type="ARBA" id="ARBA00010343"/>
    </source>
</evidence>
<dbReference type="OrthoDB" id="420022at2759"/>
<organism evidence="4 5">
    <name type="scientific">Trichinella papuae</name>
    <dbReference type="NCBI Taxonomy" id="268474"/>
    <lineage>
        <taxon>Eukaryota</taxon>
        <taxon>Metazoa</taxon>
        <taxon>Ecdysozoa</taxon>
        <taxon>Nematoda</taxon>
        <taxon>Enoplea</taxon>
        <taxon>Dorylaimia</taxon>
        <taxon>Trichinellida</taxon>
        <taxon>Trichinellidae</taxon>
        <taxon>Trichinella</taxon>
    </lineage>
</organism>
<evidence type="ECO:0000313" key="4">
    <source>
        <dbReference type="EMBL" id="KRZ77199.1"/>
    </source>
</evidence>